<keyword evidence="2" id="KW-1185">Reference proteome</keyword>
<protein>
    <submittedName>
        <fullName evidence="1">Uncharacterized protein</fullName>
    </submittedName>
</protein>
<proteinExistence type="predicted"/>
<accession>A0A9N8KFC2</accession>
<name>A0A9N8KFC2_9PEZI</name>
<dbReference type="AlphaFoldDB" id="A0A9N8KFC2"/>
<organism evidence="1 2">
    <name type="scientific">Aureobasidium uvarum</name>
    <dbReference type="NCBI Taxonomy" id="2773716"/>
    <lineage>
        <taxon>Eukaryota</taxon>
        <taxon>Fungi</taxon>
        <taxon>Dikarya</taxon>
        <taxon>Ascomycota</taxon>
        <taxon>Pezizomycotina</taxon>
        <taxon>Dothideomycetes</taxon>
        <taxon>Dothideomycetidae</taxon>
        <taxon>Dothideales</taxon>
        <taxon>Saccotheciaceae</taxon>
        <taxon>Aureobasidium</taxon>
    </lineage>
</organism>
<evidence type="ECO:0000313" key="2">
    <source>
        <dbReference type="Proteomes" id="UP000745764"/>
    </source>
</evidence>
<dbReference type="OrthoDB" id="1668230at2759"/>
<dbReference type="Proteomes" id="UP000745764">
    <property type="component" value="Unassembled WGS sequence"/>
</dbReference>
<sequence length="119" mass="13383">MEHEHQQNTFQLRPDSSALFLASQHDMDVPTRITRPLYADGQPVRTGVIEFGMDGCITPMSPTSVMKIPRLDATLLPDGSLEPDGDNIWRRDSLEVEKQVYRRLHGIPGLANWDISING</sequence>
<dbReference type="EMBL" id="CAINUL010000005">
    <property type="protein sequence ID" value="CAD0109744.1"/>
    <property type="molecule type" value="Genomic_DNA"/>
</dbReference>
<reference evidence="1" key="1">
    <citation type="submission" date="2020-06" db="EMBL/GenBank/DDBJ databases">
        <authorList>
            <person name="Onetto C."/>
        </authorList>
    </citation>
    <scope>NUCLEOTIDE SEQUENCE</scope>
</reference>
<evidence type="ECO:0000313" key="1">
    <source>
        <dbReference type="EMBL" id="CAD0109744.1"/>
    </source>
</evidence>
<gene>
    <name evidence="1" type="ORF">AWRI4620_LOCUS3999</name>
</gene>
<comment type="caution">
    <text evidence="1">The sequence shown here is derived from an EMBL/GenBank/DDBJ whole genome shotgun (WGS) entry which is preliminary data.</text>
</comment>